<comment type="cofactor">
    <cofactor evidence="11">
        <name>K(+)</name>
        <dbReference type="ChEBI" id="CHEBI:29103"/>
    </cofactor>
    <text evidence="11">Binds 1 potassium ion per subunit.</text>
</comment>
<feature type="binding site" evidence="11">
    <location>
        <begin position="224"/>
        <end position="229"/>
    </location>
    <ligand>
        <name>GTP</name>
        <dbReference type="ChEBI" id="CHEBI:37565"/>
    </ligand>
</feature>
<evidence type="ECO:0000313" key="14">
    <source>
        <dbReference type="EMBL" id="QKY73799.1"/>
    </source>
</evidence>
<feature type="binding site" evidence="11">
    <location>
        <position position="78"/>
    </location>
    <ligand>
        <name>(6S)-5-formyl-5,6,7,8-tetrahydrofolate</name>
        <dbReference type="ChEBI" id="CHEBI:57457"/>
    </ligand>
</feature>
<dbReference type="HAMAP" id="MF_00379">
    <property type="entry name" value="GTPase_MnmE"/>
    <property type="match status" value="1"/>
</dbReference>
<dbReference type="EMBL" id="CP041334">
    <property type="protein sequence ID" value="QKY73799.1"/>
    <property type="molecule type" value="Genomic_DNA"/>
</dbReference>
<keyword evidence="10 11" id="KW-0342">GTP-binding</keyword>
<dbReference type="InterPro" id="IPR027417">
    <property type="entry name" value="P-loop_NTPase"/>
</dbReference>
<comment type="subcellular location">
    <subcellularLocation>
        <location evidence="1 11">Cytoplasm</location>
    </subcellularLocation>
</comment>
<dbReference type="EC" id="3.6.-.-" evidence="11"/>
<dbReference type="InterPro" id="IPR018948">
    <property type="entry name" value="GTP-bd_TrmE_N"/>
</dbReference>
<organism evidence="14 15">
    <name type="scientific">Glaesserella parasuis</name>
    <name type="common">Haemophilus parasuis</name>
    <dbReference type="NCBI Taxonomy" id="738"/>
    <lineage>
        <taxon>Bacteria</taxon>
        <taxon>Pseudomonadati</taxon>
        <taxon>Pseudomonadota</taxon>
        <taxon>Gammaproteobacteria</taxon>
        <taxon>Pasteurellales</taxon>
        <taxon>Pasteurellaceae</taxon>
        <taxon>Glaesserella</taxon>
    </lineage>
</organism>
<comment type="function">
    <text evidence="11">Exhibits a very high intrinsic GTPase hydrolysis rate. Involved in the addition of a carboxymethylaminomethyl (cmnm) group at the wobble position (U34) of certain tRNAs, forming tRNA-cmnm(5)s(2)U34.</text>
</comment>
<comment type="similarity">
    <text evidence="2 11 12">Belongs to the TRAFAC class TrmE-Era-EngA-EngB-Septin-like GTPase superfamily. TrmE GTPase family.</text>
</comment>
<dbReference type="Gene3D" id="3.40.50.300">
    <property type="entry name" value="P-loop containing nucleotide triphosphate hydrolases"/>
    <property type="match status" value="1"/>
</dbReference>
<gene>
    <name evidence="11 14" type="primary">mnmE</name>
    <name evidence="11" type="synonym">trmE</name>
    <name evidence="14" type="ORF">FLK62_11685</name>
</gene>
<evidence type="ECO:0000256" key="4">
    <source>
        <dbReference type="ARBA" id="ARBA00022694"/>
    </source>
</evidence>
<dbReference type="GO" id="GO:0005525">
    <property type="term" value="F:GTP binding"/>
    <property type="evidence" value="ECO:0007669"/>
    <property type="project" value="UniProtKB-UniRule"/>
</dbReference>
<name>A0A859IIX3_GLAPU</name>
<dbReference type="InterPro" id="IPR005225">
    <property type="entry name" value="Small_GTP-bd"/>
</dbReference>
<dbReference type="GO" id="GO:0003924">
    <property type="term" value="F:GTPase activity"/>
    <property type="evidence" value="ECO:0007669"/>
    <property type="project" value="UniProtKB-UniRule"/>
</dbReference>
<accession>A0A859IIX3</accession>
<dbReference type="SMART" id="SM00173">
    <property type="entry name" value="RAS"/>
    <property type="match status" value="1"/>
</dbReference>
<dbReference type="Gene3D" id="1.20.120.430">
    <property type="entry name" value="tRNA modification GTPase MnmE domain 2"/>
    <property type="match status" value="1"/>
</dbReference>
<dbReference type="Pfam" id="PF12631">
    <property type="entry name" value="MnmE_helical"/>
    <property type="match status" value="1"/>
</dbReference>
<dbReference type="GO" id="GO:0046872">
    <property type="term" value="F:metal ion binding"/>
    <property type="evidence" value="ECO:0007669"/>
    <property type="project" value="UniProtKB-KW"/>
</dbReference>
<dbReference type="PROSITE" id="PS51709">
    <property type="entry name" value="G_TRME"/>
    <property type="match status" value="1"/>
</dbReference>
<feature type="binding site" evidence="11">
    <location>
        <position position="249"/>
    </location>
    <ligand>
        <name>Mg(2+)</name>
        <dbReference type="ChEBI" id="CHEBI:18420"/>
    </ligand>
</feature>
<dbReference type="CDD" id="cd14858">
    <property type="entry name" value="TrmE_N"/>
    <property type="match status" value="1"/>
</dbReference>
<keyword evidence="5 11" id="KW-0479">Metal-binding</keyword>
<dbReference type="GO" id="GO:0005829">
    <property type="term" value="C:cytosol"/>
    <property type="evidence" value="ECO:0007669"/>
    <property type="project" value="TreeGrafter"/>
</dbReference>
<feature type="binding site" evidence="11">
    <location>
        <position position="228"/>
    </location>
    <ligand>
        <name>Mg(2+)</name>
        <dbReference type="ChEBI" id="CHEBI:18420"/>
    </ligand>
</feature>
<feature type="binding site" evidence="11">
    <location>
        <position position="452"/>
    </location>
    <ligand>
        <name>(6S)-5-formyl-5,6,7,8-tetrahydrofolate</name>
        <dbReference type="ChEBI" id="CHEBI:57457"/>
    </ligand>
</feature>
<feature type="binding site" evidence="11">
    <location>
        <position position="243"/>
    </location>
    <ligand>
        <name>K(+)</name>
        <dbReference type="ChEBI" id="CHEBI:29103"/>
    </ligand>
</feature>
<keyword evidence="4 11" id="KW-0819">tRNA processing</keyword>
<dbReference type="InterPro" id="IPR004520">
    <property type="entry name" value="GTPase_MnmE"/>
</dbReference>
<evidence type="ECO:0000256" key="8">
    <source>
        <dbReference type="ARBA" id="ARBA00022842"/>
    </source>
</evidence>
<sequence>MKETIAAQATPIGRGGIGILRVSGPLATEVAQAVLGKCPKPRIADYLPFKDEDGTVLDQGIALFFKAPHSFTGEDVLELQGHGGQVILDLLLNRILKVKGVRIARAGEFSEQAFLNNKLDLAQAEAIADLIDATSEQAARSALKSLQGEFSNKINELVDSVIYLRTYVEAAIDFPDEEIDFLADGKIEAKLNEIIAQLANVRQEAKQGTILREGMKVVIAGKPNAGKSSLLNALAGREAAIVTDIAGTTRDVLREHIHIDGMPLHIIDTAGLREASDEVEKIGIKRAWDEIEQADHVLLMIDSNESQADSFQQEWATFLAKLPKNIPVTVIRNKVDLTGEAESLVQADNSTVIRLSAQTKVGVDLLREHLKKSMGYQSSTEGGFIARRRHLVALETAAEHLERGHIQLTQFYAGELLAEELRMVQNALSEITGQFTSDDLLGNIFSSFCIGK</sequence>
<feature type="binding site" evidence="11">
    <location>
        <begin position="268"/>
        <end position="271"/>
    </location>
    <ligand>
        <name>GTP</name>
        <dbReference type="ChEBI" id="CHEBI:37565"/>
    </ligand>
</feature>
<evidence type="ECO:0000313" key="15">
    <source>
        <dbReference type="Proteomes" id="UP000509790"/>
    </source>
</evidence>
<dbReference type="FunFam" id="3.30.1360.120:FF:000001">
    <property type="entry name" value="tRNA modification GTPase MnmE"/>
    <property type="match status" value="1"/>
</dbReference>
<dbReference type="InterPro" id="IPR027266">
    <property type="entry name" value="TrmE/GcvT-like"/>
</dbReference>
<evidence type="ECO:0000256" key="7">
    <source>
        <dbReference type="ARBA" id="ARBA00022801"/>
    </source>
</evidence>
<dbReference type="InterPro" id="IPR025867">
    <property type="entry name" value="MnmE_helical"/>
</dbReference>
<feature type="binding site" evidence="11">
    <location>
        <position position="245"/>
    </location>
    <ligand>
        <name>K(+)</name>
        <dbReference type="ChEBI" id="CHEBI:29103"/>
    </ligand>
</feature>
<evidence type="ECO:0000256" key="12">
    <source>
        <dbReference type="RuleBase" id="RU003313"/>
    </source>
</evidence>
<dbReference type="NCBIfam" id="NF003661">
    <property type="entry name" value="PRK05291.1-3"/>
    <property type="match status" value="1"/>
</dbReference>
<dbReference type="Gene3D" id="3.30.1360.120">
    <property type="entry name" value="Probable tRNA modification gtpase trme, domain 1"/>
    <property type="match status" value="1"/>
</dbReference>
<evidence type="ECO:0000256" key="11">
    <source>
        <dbReference type="HAMAP-Rule" id="MF_00379"/>
    </source>
</evidence>
<keyword evidence="7 11" id="KW-0378">Hydrolase</keyword>
<dbReference type="Pfam" id="PF10396">
    <property type="entry name" value="TrmE_N"/>
    <property type="match status" value="1"/>
</dbReference>
<dbReference type="PANTHER" id="PTHR42714">
    <property type="entry name" value="TRNA MODIFICATION GTPASE GTPBP3"/>
    <property type="match status" value="1"/>
</dbReference>
<dbReference type="PANTHER" id="PTHR42714:SF2">
    <property type="entry name" value="TRNA MODIFICATION GTPASE GTPBP3, MITOCHONDRIAL"/>
    <property type="match status" value="1"/>
</dbReference>
<comment type="caution">
    <text evidence="11">Lacks conserved residue(s) required for the propagation of feature annotation.</text>
</comment>
<dbReference type="InterPro" id="IPR027368">
    <property type="entry name" value="MnmE_dom2"/>
</dbReference>
<dbReference type="RefSeq" id="WP_176443942.1">
    <property type="nucleotide sequence ID" value="NZ_CP041334.1"/>
</dbReference>
<dbReference type="FunFam" id="3.40.50.300:FF:000249">
    <property type="entry name" value="tRNA modification GTPase MnmE"/>
    <property type="match status" value="1"/>
</dbReference>
<evidence type="ECO:0000256" key="10">
    <source>
        <dbReference type="ARBA" id="ARBA00023134"/>
    </source>
</evidence>
<evidence type="ECO:0000256" key="6">
    <source>
        <dbReference type="ARBA" id="ARBA00022741"/>
    </source>
</evidence>
<keyword evidence="6 11" id="KW-0547">Nucleotide-binding</keyword>
<dbReference type="InterPro" id="IPR006073">
    <property type="entry name" value="GTP-bd"/>
</dbReference>
<dbReference type="Pfam" id="PF01926">
    <property type="entry name" value="MMR_HSR1"/>
    <property type="match status" value="1"/>
</dbReference>
<evidence type="ECO:0000256" key="5">
    <source>
        <dbReference type="ARBA" id="ARBA00022723"/>
    </source>
</evidence>
<evidence type="ECO:0000256" key="2">
    <source>
        <dbReference type="ARBA" id="ARBA00011043"/>
    </source>
</evidence>
<protein>
    <recommendedName>
        <fullName evidence="11">tRNA modification GTPase MnmE</fullName>
        <ecNumber evidence="11">3.6.-.-</ecNumber>
    </recommendedName>
</protein>
<comment type="subunit">
    <text evidence="11">Homodimer. Heterotetramer of two MnmE and two MnmG subunits.</text>
</comment>
<feature type="binding site" evidence="11">
    <location>
        <position position="21"/>
    </location>
    <ligand>
        <name>(6S)-5-formyl-5,6,7,8-tetrahydrofolate</name>
        <dbReference type="ChEBI" id="CHEBI:57457"/>
    </ligand>
</feature>
<dbReference type="GO" id="GO:0030488">
    <property type="term" value="P:tRNA methylation"/>
    <property type="evidence" value="ECO:0007669"/>
    <property type="project" value="TreeGrafter"/>
</dbReference>
<feature type="binding site" evidence="11">
    <location>
        <begin position="243"/>
        <end position="249"/>
    </location>
    <ligand>
        <name>GTP</name>
        <dbReference type="ChEBI" id="CHEBI:37565"/>
    </ligand>
</feature>
<dbReference type="AlphaFoldDB" id="A0A859IIX3"/>
<keyword evidence="8 11" id="KW-0460">Magnesium</keyword>
<feature type="binding site" evidence="11">
    <location>
        <position position="118"/>
    </location>
    <ligand>
        <name>(6S)-5-formyl-5,6,7,8-tetrahydrofolate</name>
        <dbReference type="ChEBI" id="CHEBI:57457"/>
    </ligand>
</feature>
<proteinExistence type="inferred from homology"/>
<feature type="binding site" evidence="11">
    <location>
        <position position="224"/>
    </location>
    <ligand>
        <name>K(+)</name>
        <dbReference type="ChEBI" id="CHEBI:29103"/>
    </ligand>
</feature>
<dbReference type="InterPro" id="IPR031168">
    <property type="entry name" value="G_TrmE"/>
</dbReference>
<evidence type="ECO:0000259" key="13">
    <source>
        <dbReference type="PROSITE" id="PS51709"/>
    </source>
</evidence>
<dbReference type="GO" id="GO:0002098">
    <property type="term" value="P:tRNA wobble uridine modification"/>
    <property type="evidence" value="ECO:0007669"/>
    <property type="project" value="TreeGrafter"/>
</dbReference>
<evidence type="ECO:0000256" key="3">
    <source>
        <dbReference type="ARBA" id="ARBA00022490"/>
    </source>
</evidence>
<feature type="binding site" evidence="11">
    <location>
        <position position="248"/>
    </location>
    <ligand>
        <name>K(+)</name>
        <dbReference type="ChEBI" id="CHEBI:29103"/>
    </ligand>
</feature>
<keyword evidence="9 11" id="KW-0630">Potassium</keyword>
<dbReference type="SUPFAM" id="SSF116878">
    <property type="entry name" value="TrmE connector domain"/>
    <property type="match status" value="1"/>
</dbReference>
<feature type="domain" description="TrmE-type G" evidence="13">
    <location>
        <begin position="214"/>
        <end position="375"/>
    </location>
</feature>
<dbReference type="CDD" id="cd04164">
    <property type="entry name" value="trmE"/>
    <property type="match status" value="1"/>
</dbReference>
<dbReference type="NCBIfam" id="TIGR00450">
    <property type="entry name" value="mnmE_trmE_thdF"/>
    <property type="match status" value="1"/>
</dbReference>
<evidence type="ECO:0000256" key="9">
    <source>
        <dbReference type="ARBA" id="ARBA00022958"/>
    </source>
</evidence>
<dbReference type="NCBIfam" id="TIGR00231">
    <property type="entry name" value="small_GTP"/>
    <property type="match status" value="1"/>
</dbReference>
<dbReference type="SUPFAM" id="SSF52540">
    <property type="entry name" value="P-loop containing nucleoside triphosphate hydrolases"/>
    <property type="match status" value="1"/>
</dbReference>
<keyword evidence="3 11" id="KW-0963">Cytoplasm</keyword>
<dbReference type="Proteomes" id="UP000509790">
    <property type="component" value="Chromosome"/>
</dbReference>
<reference evidence="14 15" key="1">
    <citation type="submission" date="2019-06" db="EMBL/GenBank/DDBJ databases">
        <title>Complete genome sequence of Haemophilus parasuis HPS412.</title>
        <authorList>
            <person name="Yang S."/>
            <person name="Huang C."/>
        </authorList>
    </citation>
    <scope>NUCLEOTIDE SEQUENCE [LARGE SCALE GENOMIC DNA]</scope>
    <source>
        <strain evidence="14 15">HPS412</strain>
    </source>
</reference>
<evidence type="ECO:0000256" key="1">
    <source>
        <dbReference type="ARBA" id="ARBA00004496"/>
    </source>
</evidence>